<feature type="transmembrane region" description="Helical" evidence="2">
    <location>
        <begin position="174"/>
        <end position="198"/>
    </location>
</feature>
<feature type="transmembrane region" description="Helical" evidence="2">
    <location>
        <begin position="75"/>
        <end position="93"/>
    </location>
</feature>
<feature type="transmembrane region" description="Helical" evidence="2">
    <location>
        <begin position="138"/>
        <end position="162"/>
    </location>
</feature>
<feature type="chain" id="PRO_5047344587" evidence="3">
    <location>
        <begin position="35"/>
        <end position="233"/>
    </location>
</feature>
<keyword evidence="3" id="KW-0732">Signal</keyword>
<evidence type="ECO:0000313" key="4">
    <source>
        <dbReference type="EMBL" id="MFD1836269.1"/>
    </source>
</evidence>
<keyword evidence="2" id="KW-0472">Membrane</keyword>
<evidence type="ECO:0000256" key="3">
    <source>
        <dbReference type="SAM" id="SignalP"/>
    </source>
</evidence>
<organism evidence="4 5">
    <name type="scientific">Brachybacterium rhamnosum</name>
    <dbReference type="NCBI Taxonomy" id="173361"/>
    <lineage>
        <taxon>Bacteria</taxon>
        <taxon>Bacillati</taxon>
        <taxon>Actinomycetota</taxon>
        <taxon>Actinomycetes</taxon>
        <taxon>Micrococcales</taxon>
        <taxon>Dermabacteraceae</taxon>
        <taxon>Brachybacterium</taxon>
    </lineage>
</organism>
<dbReference type="NCBIfam" id="NF038065">
    <property type="entry name" value="Pr6Pr"/>
    <property type="match status" value="1"/>
</dbReference>
<feature type="transmembrane region" description="Helical" evidence="2">
    <location>
        <begin position="50"/>
        <end position="68"/>
    </location>
</feature>
<dbReference type="Proteomes" id="UP001597280">
    <property type="component" value="Unassembled WGS sequence"/>
</dbReference>
<keyword evidence="2" id="KW-0812">Transmembrane</keyword>
<gene>
    <name evidence="4" type="ORF">ACFSDA_14470</name>
</gene>
<comment type="caution">
    <text evidence="4">The sequence shown here is derived from an EMBL/GenBank/DDBJ whole genome shotgun (WGS) entry which is preliminary data.</text>
</comment>
<dbReference type="EMBL" id="JBHUFL010000003">
    <property type="protein sequence ID" value="MFD1836269.1"/>
    <property type="molecule type" value="Genomic_DNA"/>
</dbReference>
<dbReference type="RefSeq" id="WP_343905656.1">
    <property type="nucleotide sequence ID" value="NZ_BAAAIS010000003.1"/>
</dbReference>
<keyword evidence="2" id="KW-1133">Transmembrane helix</keyword>
<feature type="region of interest" description="Disordered" evidence="1">
    <location>
        <begin position="205"/>
        <end position="233"/>
    </location>
</feature>
<sequence>MQTPAPWTSTLALMLRLALAAVVLAALTSDAVHAARDGLLAQDVSYFTNQSNAMLVVLAVATAWMAVLPRRIDDLRGAVAFYLVMTGLVYALLVAPLSELGRWDIGWQGIVLHRLAPLAALADWLLTPRRGPARRTRILWWLVYPLAYLALTWIRGAITGWYPYAFLDPTVAGWGPVLVTVLVVLAAFVAVGTLMHLIGGRLARGAGEPDRRTRARTRGHRSASEVGPGPAQP</sequence>
<evidence type="ECO:0000256" key="2">
    <source>
        <dbReference type="SAM" id="Phobius"/>
    </source>
</evidence>
<proteinExistence type="predicted"/>
<evidence type="ECO:0000256" key="1">
    <source>
        <dbReference type="SAM" id="MobiDB-lite"/>
    </source>
</evidence>
<protein>
    <submittedName>
        <fullName evidence="4">Pr6Pr family membrane protein</fullName>
    </submittedName>
</protein>
<evidence type="ECO:0000313" key="5">
    <source>
        <dbReference type="Proteomes" id="UP001597280"/>
    </source>
</evidence>
<accession>A0ABW4Q159</accession>
<dbReference type="InterPro" id="IPR049713">
    <property type="entry name" value="Pr6Pr-like"/>
</dbReference>
<feature type="signal peptide" evidence="3">
    <location>
        <begin position="1"/>
        <end position="34"/>
    </location>
</feature>
<feature type="transmembrane region" description="Helical" evidence="2">
    <location>
        <begin position="105"/>
        <end position="126"/>
    </location>
</feature>
<keyword evidence="5" id="KW-1185">Reference proteome</keyword>
<name>A0ABW4Q159_9MICO</name>
<reference evidence="5" key="1">
    <citation type="journal article" date="2019" name="Int. J. Syst. Evol. Microbiol.">
        <title>The Global Catalogue of Microorganisms (GCM) 10K type strain sequencing project: providing services to taxonomists for standard genome sequencing and annotation.</title>
        <authorList>
            <consortium name="The Broad Institute Genomics Platform"/>
            <consortium name="The Broad Institute Genome Sequencing Center for Infectious Disease"/>
            <person name="Wu L."/>
            <person name="Ma J."/>
        </authorList>
    </citation>
    <scope>NUCLEOTIDE SEQUENCE [LARGE SCALE GENOMIC DNA]</scope>
    <source>
        <strain evidence="5">JCM 11650</strain>
    </source>
</reference>